<organism evidence="7 8">
    <name type="scientific">Spirodela intermedia</name>
    <name type="common">Intermediate duckweed</name>
    <dbReference type="NCBI Taxonomy" id="51605"/>
    <lineage>
        <taxon>Eukaryota</taxon>
        <taxon>Viridiplantae</taxon>
        <taxon>Streptophyta</taxon>
        <taxon>Embryophyta</taxon>
        <taxon>Tracheophyta</taxon>
        <taxon>Spermatophyta</taxon>
        <taxon>Magnoliopsida</taxon>
        <taxon>Liliopsida</taxon>
        <taxon>Araceae</taxon>
        <taxon>Lemnoideae</taxon>
        <taxon>Spirodela</taxon>
    </lineage>
</organism>
<feature type="domain" description="HTH myb-type" evidence="6">
    <location>
        <begin position="192"/>
        <end position="251"/>
    </location>
</feature>
<evidence type="ECO:0000259" key="6">
    <source>
        <dbReference type="PROSITE" id="PS51294"/>
    </source>
</evidence>
<dbReference type="Proteomes" id="UP000663760">
    <property type="component" value="Chromosome 10"/>
</dbReference>
<keyword evidence="4" id="KW-0539">Nucleus</keyword>
<dbReference type="GO" id="GO:0003700">
    <property type="term" value="F:DNA-binding transcription factor activity"/>
    <property type="evidence" value="ECO:0007669"/>
    <property type="project" value="InterPro"/>
</dbReference>
<dbReference type="OrthoDB" id="551907at2759"/>
<dbReference type="PANTHER" id="PTHR31499">
    <property type="entry name" value="MYB FAMILY TRANSCRIPTION FACTOR PHL11"/>
    <property type="match status" value="1"/>
</dbReference>
<reference evidence="7" key="1">
    <citation type="submission" date="2020-02" db="EMBL/GenBank/DDBJ databases">
        <authorList>
            <person name="Scholz U."/>
            <person name="Mascher M."/>
            <person name="Fiebig A."/>
        </authorList>
    </citation>
    <scope>NUCLEOTIDE SEQUENCE</scope>
</reference>
<keyword evidence="2" id="KW-0238">DNA-binding</keyword>
<feature type="compositionally biased region" description="Low complexity" evidence="5">
    <location>
        <begin position="334"/>
        <end position="347"/>
    </location>
</feature>
<dbReference type="AlphaFoldDB" id="A0A7I8KZL2"/>
<feature type="region of interest" description="Disordered" evidence="5">
    <location>
        <begin position="1"/>
        <end position="71"/>
    </location>
</feature>
<evidence type="ECO:0000313" key="7">
    <source>
        <dbReference type="EMBL" id="CAA7403267.1"/>
    </source>
</evidence>
<accession>A0A7I8KZL2</accession>
<dbReference type="InterPro" id="IPR046955">
    <property type="entry name" value="PHR1-like"/>
</dbReference>
<dbReference type="InterPro" id="IPR017930">
    <property type="entry name" value="Myb_dom"/>
</dbReference>
<dbReference type="PANTHER" id="PTHR31499:SF80">
    <property type="entry name" value="HTH MYB-TYPE DOMAIN-CONTAINING PROTEIN"/>
    <property type="match status" value="1"/>
</dbReference>
<evidence type="ECO:0000256" key="2">
    <source>
        <dbReference type="ARBA" id="ARBA00023125"/>
    </source>
</evidence>
<dbReference type="SUPFAM" id="SSF46689">
    <property type="entry name" value="Homeodomain-like"/>
    <property type="match status" value="1"/>
</dbReference>
<dbReference type="Pfam" id="PF14379">
    <property type="entry name" value="Myb_CC_LHEQLE"/>
    <property type="match status" value="1"/>
</dbReference>
<keyword evidence="8" id="KW-1185">Reference proteome</keyword>
<feature type="region of interest" description="Disordered" evidence="5">
    <location>
        <begin position="162"/>
        <end position="195"/>
    </location>
</feature>
<dbReference type="PROSITE" id="PS51294">
    <property type="entry name" value="HTH_MYB"/>
    <property type="match status" value="1"/>
</dbReference>
<name>A0A7I8KZL2_SPIIN</name>
<dbReference type="InterPro" id="IPR001005">
    <property type="entry name" value="SANT/Myb"/>
</dbReference>
<gene>
    <name evidence="7" type="ORF">SI8410_10013945</name>
</gene>
<feature type="region of interest" description="Disordered" evidence="5">
    <location>
        <begin position="325"/>
        <end position="414"/>
    </location>
</feature>
<dbReference type="GO" id="GO:0003677">
    <property type="term" value="F:DNA binding"/>
    <property type="evidence" value="ECO:0007669"/>
    <property type="project" value="UniProtKB-KW"/>
</dbReference>
<sequence>MERGHRSQRLIPLQTHLATGSADSGSSSSLNNSSIPSQERDSSAPPSKGPSFPQTSFYHQAPFQPSAPNACSKQSDELVWSADSIERFLVGDDAADGIGQMQSHAMAGSASRARQNDWSDLVSNDSLGGSWNDYVLRTDGALAESKALYPAASHLLAQMAPPPPQFYQQMPSNSGGMSAANGSLSSGSSGPPAKPRIRWTPELHERFVEAVNQLGGSEKATPKGVLKLMRVDRLTIYHVKSHLQKYRTARFKPDSPEGASERNLDSLEGMTSLDQGTGLGITEALRLQMEVQKKLHEQLEIQRKLQLQIEEQGKYLQIMFENQRRMDNGGHNPSSTLDSAASATAATNETPGQDGAAAGDTAVDPEPARESSSGAGGEQHRVNPETPPGLDSVPSEAFPSTPRGKRPRLGEVHP</sequence>
<evidence type="ECO:0000256" key="3">
    <source>
        <dbReference type="ARBA" id="ARBA00023163"/>
    </source>
</evidence>
<proteinExistence type="predicted"/>
<keyword evidence="3" id="KW-0804">Transcription</keyword>
<feature type="region of interest" description="Disordered" evidence="5">
    <location>
        <begin position="250"/>
        <end position="271"/>
    </location>
</feature>
<keyword evidence="1" id="KW-0805">Transcription regulation</keyword>
<dbReference type="Gene3D" id="1.10.10.60">
    <property type="entry name" value="Homeodomain-like"/>
    <property type="match status" value="1"/>
</dbReference>
<feature type="compositionally biased region" description="Low complexity" evidence="5">
    <location>
        <begin position="172"/>
        <end position="190"/>
    </location>
</feature>
<evidence type="ECO:0000256" key="1">
    <source>
        <dbReference type="ARBA" id="ARBA00023015"/>
    </source>
</evidence>
<evidence type="ECO:0000313" key="8">
    <source>
        <dbReference type="Proteomes" id="UP000663760"/>
    </source>
</evidence>
<feature type="compositionally biased region" description="Basic and acidic residues" evidence="5">
    <location>
        <begin position="251"/>
        <end position="265"/>
    </location>
</feature>
<protein>
    <recommendedName>
        <fullName evidence="6">HTH myb-type domain-containing protein</fullName>
    </recommendedName>
</protein>
<dbReference type="InterPro" id="IPR006447">
    <property type="entry name" value="Myb_dom_plants"/>
</dbReference>
<dbReference type="FunFam" id="1.10.10.60:FF:000002">
    <property type="entry name" value="Myb family transcription factor"/>
    <property type="match status" value="1"/>
</dbReference>
<evidence type="ECO:0000256" key="5">
    <source>
        <dbReference type="SAM" id="MobiDB-lite"/>
    </source>
</evidence>
<feature type="compositionally biased region" description="Low complexity" evidence="5">
    <location>
        <begin position="21"/>
        <end position="37"/>
    </location>
</feature>
<dbReference type="NCBIfam" id="TIGR01557">
    <property type="entry name" value="myb_SHAQKYF"/>
    <property type="match status" value="1"/>
</dbReference>
<evidence type="ECO:0000256" key="4">
    <source>
        <dbReference type="ARBA" id="ARBA00023242"/>
    </source>
</evidence>
<dbReference type="InterPro" id="IPR025756">
    <property type="entry name" value="Myb_CC_LHEQLE"/>
</dbReference>
<dbReference type="Pfam" id="PF00249">
    <property type="entry name" value="Myb_DNA-binding"/>
    <property type="match status" value="1"/>
</dbReference>
<dbReference type="InterPro" id="IPR009057">
    <property type="entry name" value="Homeodomain-like_sf"/>
</dbReference>
<dbReference type="EMBL" id="LR746273">
    <property type="protein sequence ID" value="CAA7403267.1"/>
    <property type="molecule type" value="Genomic_DNA"/>
</dbReference>